<sequence length="239" mass="26407">MQQVHRDRRREHRDQGAYAGLRGKFAVGLRAGGIRVLMCHSPSLVPWRRIPGRQRGGAVAVIVVTGIQAAGKSTVAQGLAERLERSVHVRGDLFRRMVVNGRVEMGPADPPAEALRQLRLRYALAATVADGYAEAGFDVVLQDIVLGEDLTAMLAAIKHRPLYAVVLAPRAEVVQARDEERRARRGKVAYKPGDEGVTDLDRYLREHTPRTGLWLDTSDQTPAQTVDEILARVWTEGLV</sequence>
<dbReference type="Proteomes" id="UP000660339">
    <property type="component" value="Unassembled WGS sequence"/>
</dbReference>
<dbReference type="InterPro" id="IPR027417">
    <property type="entry name" value="P-loop_NTPase"/>
</dbReference>
<dbReference type="SUPFAM" id="SSF52540">
    <property type="entry name" value="P-loop containing nucleoside triphosphate hydrolases"/>
    <property type="match status" value="1"/>
</dbReference>
<dbReference type="EMBL" id="BONJ01000029">
    <property type="protein sequence ID" value="GIG17089.1"/>
    <property type="molecule type" value="Genomic_DNA"/>
</dbReference>
<gene>
    <name evidence="1" type="ORF">Cme02nite_54210</name>
</gene>
<name>A0A8J3PHW3_9ACTN</name>
<reference evidence="1" key="1">
    <citation type="submission" date="2021-01" db="EMBL/GenBank/DDBJ databases">
        <title>Whole genome shotgun sequence of Catellatospora methionotrophica NBRC 14553.</title>
        <authorList>
            <person name="Komaki H."/>
            <person name="Tamura T."/>
        </authorList>
    </citation>
    <scope>NUCLEOTIDE SEQUENCE</scope>
    <source>
        <strain evidence="1">NBRC 14553</strain>
    </source>
</reference>
<evidence type="ECO:0000313" key="2">
    <source>
        <dbReference type="Proteomes" id="UP000660339"/>
    </source>
</evidence>
<dbReference type="Gene3D" id="3.40.50.300">
    <property type="entry name" value="P-loop containing nucleotide triphosphate hydrolases"/>
    <property type="match status" value="1"/>
</dbReference>
<comment type="caution">
    <text evidence="1">The sequence shown here is derived from an EMBL/GenBank/DDBJ whole genome shotgun (WGS) entry which is preliminary data.</text>
</comment>
<dbReference type="Pfam" id="PF13671">
    <property type="entry name" value="AAA_33"/>
    <property type="match status" value="1"/>
</dbReference>
<accession>A0A8J3PHW3</accession>
<keyword evidence="2" id="KW-1185">Reference proteome</keyword>
<organism evidence="1 2">
    <name type="scientific">Catellatospora methionotrophica</name>
    <dbReference type="NCBI Taxonomy" id="121620"/>
    <lineage>
        <taxon>Bacteria</taxon>
        <taxon>Bacillati</taxon>
        <taxon>Actinomycetota</taxon>
        <taxon>Actinomycetes</taxon>
        <taxon>Micromonosporales</taxon>
        <taxon>Micromonosporaceae</taxon>
        <taxon>Catellatospora</taxon>
    </lineage>
</organism>
<evidence type="ECO:0008006" key="3">
    <source>
        <dbReference type="Google" id="ProtNLM"/>
    </source>
</evidence>
<proteinExistence type="predicted"/>
<protein>
    <recommendedName>
        <fullName evidence="3">AAA family ATPase</fullName>
    </recommendedName>
</protein>
<evidence type="ECO:0000313" key="1">
    <source>
        <dbReference type="EMBL" id="GIG17089.1"/>
    </source>
</evidence>
<dbReference type="AlphaFoldDB" id="A0A8J3PHW3"/>